<accession>A0A2P6M6Q9</accession>
<comment type="caution">
    <text evidence="2">The sequence shown here is derived from an EMBL/GenBank/DDBJ whole genome shotgun (WGS) entry which is preliminary data.</text>
</comment>
<dbReference type="EMBL" id="PVLF01000019">
    <property type="protein sequence ID" value="PRH81672.1"/>
    <property type="molecule type" value="Genomic_DNA"/>
</dbReference>
<dbReference type="Proteomes" id="UP000241736">
    <property type="component" value="Unassembled WGS sequence"/>
</dbReference>
<keyword evidence="1" id="KW-0732">Signal</keyword>
<gene>
    <name evidence="2" type="ORF">C6N40_11345</name>
</gene>
<evidence type="ECO:0000313" key="2">
    <source>
        <dbReference type="EMBL" id="PRH81672.1"/>
    </source>
</evidence>
<evidence type="ECO:0000313" key="3">
    <source>
        <dbReference type="Proteomes" id="UP000241736"/>
    </source>
</evidence>
<feature type="signal peptide" evidence="1">
    <location>
        <begin position="1"/>
        <end position="18"/>
    </location>
</feature>
<proteinExistence type="predicted"/>
<keyword evidence="3" id="KW-1185">Reference proteome</keyword>
<sequence>MKPTLLALGLALALPAHAADRLADWTHGEAGIYTYDRGGPVKVGQVAADGTLVFEWPSAPSTQQTLARTYPSCLEDGSPIARPGAAEFWPTSLFIATDDSGDEELGSLHLATAPGVVAWQASYGEADAVEGAWFQYVHVSQAATVEARCEMPTYTGEGEDSYVQATEFALAFEAGWNLVRNDITTLHAAPSGRKHAAGVRTSVQSGPDADASWHFRAY</sequence>
<dbReference type="AlphaFoldDB" id="A0A2P6M6Q9"/>
<dbReference type="RefSeq" id="WP_106991145.1">
    <property type="nucleotide sequence ID" value="NZ_JAVEVW010000067.1"/>
</dbReference>
<feature type="chain" id="PRO_5015105430" evidence="1">
    <location>
        <begin position="19"/>
        <end position="218"/>
    </location>
</feature>
<protein>
    <submittedName>
        <fullName evidence="2">Uncharacterized protein</fullName>
    </submittedName>
</protein>
<name>A0A2P6M6Q9_9GAMM</name>
<reference evidence="2 3" key="1">
    <citation type="submission" date="2018-03" db="EMBL/GenBank/DDBJ databases">
        <title>Arenimonas caeni sp. nov., isolated from activated sludge.</title>
        <authorList>
            <person name="Liu H."/>
        </authorList>
    </citation>
    <scope>NUCLEOTIDE SEQUENCE [LARGE SCALE GENOMIC DNA]</scope>
    <source>
        <strain evidence="3">z29</strain>
    </source>
</reference>
<organism evidence="2 3">
    <name type="scientific">Arenimonas caeni</name>
    <dbReference type="NCBI Taxonomy" id="2058085"/>
    <lineage>
        <taxon>Bacteria</taxon>
        <taxon>Pseudomonadati</taxon>
        <taxon>Pseudomonadota</taxon>
        <taxon>Gammaproteobacteria</taxon>
        <taxon>Lysobacterales</taxon>
        <taxon>Lysobacteraceae</taxon>
        <taxon>Arenimonas</taxon>
    </lineage>
</organism>
<evidence type="ECO:0000256" key="1">
    <source>
        <dbReference type="SAM" id="SignalP"/>
    </source>
</evidence>
<dbReference type="OrthoDB" id="9255679at2"/>